<feature type="compositionally biased region" description="Low complexity" evidence="1">
    <location>
        <begin position="29"/>
        <end position="41"/>
    </location>
</feature>
<sequence>MSTWALLVMVLLVLLAVGIVLLASRRGRTPVAAAPAPAPGRTVEDLVRSRQQSVEEAAEPVEEPSAAVEAEPAEAPASAAAEPAESAESAESAEPTAPTAPTSPTSERRVDPDVDAGPVGPPWTRGFVDGVPVEGPPRPKPARRTTVDPALVARVTSVVPPARSQEERPVERGIVSPAVADAIARARGQGERPPLAAVPDLPEAPRPSRFVASGATVAGLALAGYAAAKPAEHPTEPTPTDPESQATTPESDTSARESDTTAVESNTEARESDTTAVEPGTTAAESDAAVGEADTSAAHAGVGAGEAAGREAPEAAVAESPVDAEIEAAGGAPLAPLPSPRDGAQAEPRPVLAVVPGSAERRLRAVPAFATSSDPRSESVIDTPVAGAGARPVTLSAVTPSPAAPRSTSPAGTASSEDPRAAEHAAVDLALLRTLGFADPNPRNGVSPVVDMSVEHPDETPEPPGQPTPVAFRVHGRDHAAVADAAVALLDTRGREAASATGDDQGRGTVTAPRPGGYVLVASAAGHQPGVVAIRAEVGGGTVEVPLVRSSAITGRVRDGEGAPVIDAVLDLLQDGELVGSATTAADGGYRFAELAAGDYTVAVQKGGRAPVVVAVRVDEEVDREQDVVLPAGVAAPHPG</sequence>
<evidence type="ECO:0000313" key="3">
    <source>
        <dbReference type="Proteomes" id="UP001501598"/>
    </source>
</evidence>
<protein>
    <recommendedName>
        <fullName evidence="4">Alpha-amylase</fullName>
    </recommendedName>
</protein>
<evidence type="ECO:0000313" key="2">
    <source>
        <dbReference type="EMBL" id="GAA4550906.1"/>
    </source>
</evidence>
<feature type="region of interest" description="Disordered" evidence="1">
    <location>
        <begin position="367"/>
        <end position="421"/>
    </location>
</feature>
<dbReference type="Proteomes" id="UP001501598">
    <property type="component" value="Unassembled WGS sequence"/>
</dbReference>
<dbReference type="Pfam" id="PF13620">
    <property type="entry name" value="CarboxypepD_reg"/>
    <property type="match status" value="1"/>
</dbReference>
<feature type="region of interest" description="Disordered" evidence="1">
    <location>
        <begin position="227"/>
        <end position="351"/>
    </location>
</feature>
<proteinExistence type="predicted"/>
<dbReference type="SUPFAM" id="SSF49464">
    <property type="entry name" value="Carboxypeptidase regulatory domain-like"/>
    <property type="match status" value="1"/>
</dbReference>
<dbReference type="Gene3D" id="2.60.40.1120">
    <property type="entry name" value="Carboxypeptidase-like, regulatory domain"/>
    <property type="match status" value="1"/>
</dbReference>
<evidence type="ECO:0000256" key="1">
    <source>
        <dbReference type="SAM" id="MobiDB-lite"/>
    </source>
</evidence>
<gene>
    <name evidence="2" type="ORF">GCM10023175_41840</name>
</gene>
<dbReference type="EMBL" id="BAABGT010000062">
    <property type="protein sequence ID" value="GAA4550906.1"/>
    <property type="molecule type" value="Genomic_DNA"/>
</dbReference>
<feature type="compositionally biased region" description="Low complexity" evidence="1">
    <location>
        <begin position="297"/>
        <end position="307"/>
    </location>
</feature>
<feature type="region of interest" description="Disordered" evidence="1">
    <location>
        <begin position="29"/>
        <end position="147"/>
    </location>
</feature>
<dbReference type="RefSeq" id="WP_345421101.1">
    <property type="nucleotide sequence ID" value="NZ_BAABGT010000062.1"/>
</dbReference>
<feature type="region of interest" description="Disordered" evidence="1">
    <location>
        <begin position="184"/>
        <end position="210"/>
    </location>
</feature>
<organism evidence="2 3">
    <name type="scientific">Pseudonocardia xishanensis</name>
    <dbReference type="NCBI Taxonomy" id="630995"/>
    <lineage>
        <taxon>Bacteria</taxon>
        <taxon>Bacillati</taxon>
        <taxon>Actinomycetota</taxon>
        <taxon>Actinomycetes</taxon>
        <taxon>Pseudonocardiales</taxon>
        <taxon>Pseudonocardiaceae</taxon>
        <taxon>Pseudonocardia</taxon>
    </lineage>
</organism>
<feature type="compositionally biased region" description="Low complexity" evidence="1">
    <location>
        <begin position="314"/>
        <end position="334"/>
    </location>
</feature>
<keyword evidence="3" id="KW-1185">Reference proteome</keyword>
<dbReference type="InterPro" id="IPR008969">
    <property type="entry name" value="CarboxyPept-like_regulatory"/>
</dbReference>
<accession>A0ABP8RVG4</accession>
<reference evidence="3" key="1">
    <citation type="journal article" date="2019" name="Int. J. Syst. Evol. Microbiol.">
        <title>The Global Catalogue of Microorganisms (GCM) 10K type strain sequencing project: providing services to taxonomists for standard genome sequencing and annotation.</title>
        <authorList>
            <consortium name="The Broad Institute Genomics Platform"/>
            <consortium name="The Broad Institute Genome Sequencing Center for Infectious Disease"/>
            <person name="Wu L."/>
            <person name="Ma J."/>
        </authorList>
    </citation>
    <scope>NUCLEOTIDE SEQUENCE [LARGE SCALE GENOMIC DNA]</scope>
    <source>
        <strain evidence="3">JCM 17906</strain>
    </source>
</reference>
<feature type="compositionally biased region" description="Low complexity" evidence="1">
    <location>
        <begin position="396"/>
        <end position="416"/>
    </location>
</feature>
<comment type="caution">
    <text evidence="2">The sequence shown here is derived from an EMBL/GenBank/DDBJ whole genome shotgun (WGS) entry which is preliminary data.</text>
</comment>
<name>A0ABP8RVG4_9PSEU</name>
<evidence type="ECO:0008006" key="4">
    <source>
        <dbReference type="Google" id="ProtNLM"/>
    </source>
</evidence>
<feature type="region of interest" description="Disordered" evidence="1">
    <location>
        <begin position="436"/>
        <end position="467"/>
    </location>
</feature>
<feature type="compositionally biased region" description="Low complexity" evidence="1">
    <location>
        <begin position="63"/>
        <end position="105"/>
    </location>
</feature>